<feature type="domain" description="Xylose isomerase-like TIM barrel" evidence="1">
    <location>
        <begin position="29"/>
        <end position="316"/>
    </location>
</feature>
<dbReference type="Pfam" id="PF01261">
    <property type="entry name" value="AP_endonuc_2"/>
    <property type="match status" value="1"/>
</dbReference>
<dbReference type="GO" id="GO:0016853">
    <property type="term" value="F:isomerase activity"/>
    <property type="evidence" value="ECO:0007669"/>
    <property type="project" value="UniProtKB-KW"/>
</dbReference>
<dbReference type="AlphaFoldDB" id="A0A3S4RBT7"/>
<accession>A0A3S4RBT7</accession>
<keyword evidence="2" id="KW-0413">Isomerase</keyword>
<dbReference type="OrthoDB" id="3615236at2"/>
<evidence type="ECO:0000313" key="2">
    <source>
        <dbReference type="EMBL" id="VEG29288.1"/>
    </source>
</evidence>
<dbReference type="EMBL" id="LR134350">
    <property type="protein sequence ID" value="VEG29288.1"/>
    <property type="molecule type" value="Genomic_DNA"/>
</dbReference>
<dbReference type="KEGG" id="ahw:NCTC11636_01973"/>
<evidence type="ECO:0000259" key="1">
    <source>
        <dbReference type="Pfam" id="PF01261"/>
    </source>
</evidence>
<evidence type="ECO:0000313" key="3">
    <source>
        <dbReference type="Proteomes" id="UP000266895"/>
    </source>
</evidence>
<protein>
    <submittedName>
        <fullName evidence="2">Xylose isomerase-like TIM barrel</fullName>
    </submittedName>
</protein>
<dbReference type="InterPro" id="IPR050312">
    <property type="entry name" value="IolE/XylAMocC-like"/>
</dbReference>
<keyword evidence="3" id="KW-1185">Reference proteome</keyword>
<dbReference type="Gene3D" id="3.20.20.150">
    <property type="entry name" value="Divalent-metal-dependent TIM barrel enzymes"/>
    <property type="match status" value="1"/>
</dbReference>
<dbReference type="SUPFAM" id="SSF51658">
    <property type="entry name" value="Xylose isomerase-like"/>
    <property type="match status" value="1"/>
</dbReference>
<proteinExistence type="predicted"/>
<dbReference type="InterPro" id="IPR036237">
    <property type="entry name" value="Xyl_isomerase-like_sf"/>
</dbReference>
<dbReference type="Proteomes" id="UP000266895">
    <property type="component" value="Chromosome"/>
</dbReference>
<dbReference type="RefSeq" id="WP_126382960.1">
    <property type="nucleotide sequence ID" value="NZ_LR134350.1"/>
</dbReference>
<name>A0A3S4RBT7_9ACTO</name>
<organism evidence="2 3">
    <name type="scientific">Actinomyces howellii</name>
    <dbReference type="NCBI Taxonomy" id="52771"/>
    <lineage>
        <taxon>Bacteria</taxon>
        <taxon>Bacillati</taxon>
        <taxon>Actinomycetota</taxon>
        <taxon>Actinomycetes</taxon>
        <taxon>Actinomycetales</taxon>
        <taxon>Actinomycetaceae</taxon>
        <taxon>Actinomyces</taxon>
    </lineage>
</organism>
<dbReference type="PANTHER" id="PTHR12110">
    <property type="entry name" value="HYDROXYPYRUVATE ISOMERASE"/>
    <property type="match status" value="1"/>
</dbReference>
<dbReference type="InterPro" id="IPR013022">
    <property type="entry name" value="Xyl_isomerase-like_TIM-brl"/>
</dbReference>
<reference evidence="2 3" key="1">
    <citation type="submission" date="2018-12" db="EMBL/GenBank/DDBJ databases">
        <authorList>
            <consortium name="Pathogen Informatics"/>
        </authorList>
    </citation>
    <scope>NUCLEOTIDE SEQUENCE [LARGE SCALE GENOMIC DNA]</scope>
    <source>
        <strain evidence="2 3">NCTC11636</strain>
    </source>
</reference>
<gene>
    <name evidence="2" type="ORF">NCTC11636_01973</name>
</gene>
<sequence length="339" mass="38310">MTSQIKRGVSLYSYQHEYAHGQFTVEDAVAAAAAVGALGIETLGEQMFPGFPFPGQPDLPDSFYDRWRDLMDGYGTTPTVHDMFLDTKRYKDRLLNLDEMVQSLQRDIRHTARLGAKGIRVIVNTPPEVVEAAAPYAADHGVWMGVEIHSPYSFEDDWIKRHLEVAERVGSDVVGCVPDMGIFVHRLPRVVVERALRDGADPELVQEIVETYNAHGDTQAMFERVERIEGIDPFTLGLARTGVHMIAQPVDTLRGHAELIRHIHAKFYEMHPVEGFDYWHEYSIPYHEIVPVLEEIGYDGYLSSEYEGNRHIEDAEPVDSVTQVAQHQKMLAALIGEEN</sequence>